<evidence type="ECO:0000313" key="1">
    <source>
        <dbReference type="EMBL" id="GEC11415.1"/>
    </source>
</evidence>
<name>A0ABQ0RIS7_GLUNI</name>
<organism evidence="1 2">
    <name type="scientific">Glutamicibacter nicotianae</name>
    <name type="common">Arthrobacter nicotianae</name>
    <dbReference type="NCBI Taxonomy" id="37929"/>
    <lineage>
        <taxon>Bacteria</taxon>
        <taxon>Bacillati</taxon>
        <taxon>Actinomycetota</taxon>
        <taxon>Actinomycetes</taxon>
        <taxon>Micrococcales</taxon>
        <taxon>Micrococcaceae</taxon>
        <taxon>Glutamicibacter</taxon>
    </lineage>
</organism>
<reference evidence="1 2" key="1">
    <citation type="submission" date="2019-06" db="EMBL/GenBank/DDBJ databases">
        <title>Whole genome shotgun sequence of Glutamicibacter nicotianae NBRC 14234.</title>
        <authorList>
            <person name="Hosoyama A."/>
            <person name="Uohara A."/>
            <person name="Ohji S."/>
            <person name="Ichikawa N."/>
        </authorList>
    </citation>
    <scope>NUCLEOTIDE SEQUENCE [LARGE SCALE GENOMIC DNA]</scope>
    <source>
        <strain evidence="1 2">NBRC 14234</strain>
    </source>
</reference>
<protein>
    <submittedName>
        <fullName evidence="1">Uncharacterized protein</fullName>
    </submittedName>
</protein>
<comment type="caution">
    <text evidence="1">The sequence shown here is derived from an EMBL/GenBank/DDBJ whole genome shotgun (WGS) entry which is preliminary data.</text>
</comment>
<dbReference type="EMBL" id="BJNE01000002">
    <property type="protein sequence ID" value="GEC11415.1"/>
    <property type="molecule type" value="Genomic_DNA"/>
</dbReference>
<evidence type="ECO:0000313" key="2">
    <source>
        <dbReference type="Proteomes" id="UP000316242"/>
    </source>
</evidence>
<gene>
    <name evidence="1" type="ORF">ANI01nite_06180</name>
</gene>
<accession>A0ABQ0RIS7</accession>
<dbReference type="Proteomes" id="UP000316242">
    <property type="component" value="Unassembled WGS sequence"/>
</dbReference>
<keyword evidence="2" id="KW-1185">Reference proteome</keyword>
<sequence>MQERSLQQEFLQEAMARRLQLVAGLGATIQLLVPGRQQSARTQRWPRQQQVFRQALVRREQVS</sequence>
<proteinExistence type="predicted"/>